<keyword evidence="4" id="KW-0808">Transferase</keyword>
<dbReference type="Proteomes" id="UP001164965">
    <property type="component" value="Chromosome"/>
</dbReference>
<evidence type="ECO:0000313" key="7">
    <source>
        <dbReference type="Proteomes" id="UP001164965"/>
    </source>
</evidence>
<dbReference type="EMBL" id="CP110615">
    <property type="protein sequence ID" value="UZJ26753.1"/>
    <property type="molecule type" value="Genomic_DNA"/>
</dbReference>
<keyword evidence="3" id="KW-0328">Glycosyltransferase</keyword>
<dbReference type="Pfam" id="PF00535">
    <property type="entry name" value="Glycos_transf_2"/>
    <property type="match status" value="1"/>
</dbReference>
<evidence type="ECO:0000256" key="2">
    <source>
        <dbReference type="ARBA" id="ARBA00006739"/>
    </source>
</evidence>
<feature type="domain" description="Glycosyltransferase 2-like" evidence="5">
    <location>
        <begin position="2"/>
        <end position="136"/>
    </location>
</feature>
<reference evidence="6" key="1">
    <citation type="submission" date="2022-10" db="EMBL/GenBank/DDBJ databases">
        <title>Rhodococcus sp.75.</title>
        <authorList>
            <person name="Sun M."/>
        </authorList>
    </citation>
    <scope>NUCLEOTIDE SEQUENCE</scope>
    <source>
        <strain evidence="6">75</strain>
    </source>
</reference>
<dbReference type="SUPFAM" id="SSF53448">
    <property type="entry name" value="Nucleotide-diphospho-sugar transferases"/>
    <property type="match status" value="1"/>
</dbReference>
<evidence type="ECO:0000259" key="5">
    <source>
        <dbReference type="Pfam" id="PF00535"/>
    </source>
</evidence>
<dbReference type="PANTHER" id="PTHR43179:SF12">
    <property type="entry name" value="GALACTOFURANOSYLTRANSFERASE GLFT2"/>
    <property type="match status" value="1"/>
</dbReference>
<sequence>MVIPTFGGGRELGDLIKNVYGQGRPPGCTIRVVVVENGTQNCGETATSEGATYIHVARANASNARNVGAESEASPDVLVFVDDDVIPREGWLAALISPLAEGAAQAVVGAVVVNTEEPVSANIRRRFVDTATAMNPEAPFLAGLNMAVQANVFRDLGGFDDRLGPGTRASGGEDVLLGMALTRSGGHIAWAPEAIVEHVVPASRLTQAALLRRAAAEGRADAWIIHHWHQSSPAWLIIRVIRSALWKLGADLDPRGGHQERQLVANTRLSRDRDLLCYQHPILGIGDGVERY</sequence>
<protein>
    <submittedName>
        <fullName evidence="6">Glycosyltransferase family 2 protein</fullName>
    </submittedName>
</protein>
<keyword evidence="7" id="KW-1185">Reference proteome</keyword>
<name>A0ABY6P6M2_9NOCA</name>
<comment type="pathway">
    <text evidence="1">Cell wall biogenesis; cell wall polysaccharide biosynthesis.</text>
</comment>
<gene>
    <name evidence="6" type="ORF">RHODO2019_00090</name>
</gene>
<evidence type="ECO:0000313" key="6">
    <source>
        <dbReference type="EMBL" id="UZJ26753.1"/>
    </source>
</evidence>
<dbReference type="PANTHER" id="PTHR43179">
    <property type="entry name" value="RHAMNOSYLTRANSFERASE WBBL"/>
    <property type="match status" value="1"/>
</dbReference>
<comment type="similarity">
    <text evidence="2">Belongs to the glycosyltransferase 2 family.</text>
</comment>
<accession>A0ABY6P6M2</accession>
<evidence type="ECO:0000256" key="3">
    <source>
        <dbReference type="ARBA" id="ARBA00022676"/>
    </source>
</evidence>
<evidence type="ECO:0000256" key="1">
    <source>
        <dbReference type="ARBA" id="ARBA00004776"/>
    </source>
</evidence>
<dbReference type="InterPro" id="IPR029044">
    <property type="entry name" value="Nucleotide-diphossugar_trans"/>
</dbReference>
<dbReference type="Gene3D" id="3.90.550.10">
    <property type="entry name" value="Spore Coat Polysaccharide Biosynthesis Protein SpsA, Chain A"/>
    <property type="match status" value="1"/>
</dbReference>
<evidence type="ECO:0000256" key="4">
    <source>
        <dbReference type="ARBA" id="ARBA00022679"/>
    </source>
</evidence>
<proteinExistence type="inferred from homology"/>
<organism evidence="6 7">
    <name type="scientific">Rhodococcus antarcticus</name>
    <dbReference type="NCBI Taxonomy" id="2987751"/>
    <lineage>
        <taxon>Bacteria</taxon>
        <taxon>Bacillati</taxon>
        <taxon>Actinomycetota</taxon>
        <taxon>Actinomycetes</taxon>
        <taxon>Mycobacteriales</taxon>
        <taxon>Nocardiaceae</taxon>
        <taxon>Rhodococcus</taxon>
    </lineage>
</organism>
<dbReference type="InterPro" id="IPR001173">
    <property type="entry name" value="Glyco_trans_2-like"/>
</dbReference>